<comment type="similarity">
    <text evidence="1">Belongs to the TRIAP1/MDM35 family.</text>
</comment>
<gene>
    <name evidence="3" type="ORF">NDN08_004191</name>
</gene>
<evidence type="ECO:0000313" key="4">
    <source>
        <dbReference type="Proteomes" id="UP001157974"/>
    </source>
</evidence>
<dbReference type="Proteomes" id="UP001157974">
    <property type="component" value="Unassembled WGS sequence"/>
</dbReference>
<dbReference type="PANTHER" id="PTHR46403">
    <property type="entry name" value="TP53-REGULATED INHIBITOR OF APOPTOSIS 1"/>
    <property type="match status" value="1"/>
</dbReference>
<dbReference type="GO" id="GO:0005829">
    <property type="term" value="C:cytosol"/>
    <property type="evidence" value="ECO:0007669"/>
    <property type="project" value="TreeGrafter"/>
</dbReference>
<accession>A0AAV8UHL5</accession>
<dbReference type="GO" id="GO:0005758">
    <property type="term" value="C:mitochondrial intermembrane space"/>
    <property type="evidence" value="ECO:0007669"/>
    <property type="project" value="TreeGrafter"/>
</dbReference>
<dbReference type="GO" id="GO:0045332">
    <property type="term" value="P:phospholipid translocation"/>
    <property type="evidence" value="ECO:0007669"/>
    <property type="project" value="TreeGrafter"/>
</dbReference>
<keyword evidence="2" id="KW-1015">Disulfide bond</keyword>
<name>A0AAV8UHL5_9RHOD</name>
<evidence type="ECO:0000256" key="2">
    <source>
        <dbReference type="ARBA" id="ARBA00023157"/>
    </source>
</evidence>
<dbReference type="GO" id="GO:1990050">
    <property type="term" value="F:phosphatidic acid transfer activity"/>
    <property type="evidence" value="ECO:0007669"/>
    <property type="project" value="TreeGrafter"/>
</dbReference>
<dbReference type="Pfam" id="PF05254">
    <property type="entry name" value="UPF0203"/>
    <property type="match status" value="1"/>
</dbReference>
<proteinExistence type="inferred from homology"/>
<protein>
    <recommendedName>
        <fullName evidence="5">Mitochondrial distribution and morphology protein 35</fullName>
    </recommendedName>
</protein>
<evidence type="ECO:0008006" key="5">
    <source>
        <dbReference type="Google" id="ProtNLM"/>
    </source>
</evidence>
<dbReference type="EMBL" id="JAMWBK010000010">
    <property type="protein sequence ID" value="KAJ8901990.1"/>
    <property type="molecule type" value="Genomic_DNA"/>
</dbReference>
<dbReference type="InterPro" id="IPR007918">
    <property type="entry name" value="MDM35_apoptosis"/>
</dbReference>
<evidence type="ECO:0000313" key="3">
    <source>
        <dbReference type="EMBL" id="KAJ8901990.1"/>
    </source>
</evidence>
<keyword evidence="4" id="KW-1185">Reference proteome</keyword>
<organism evidence="3 4">
    <name type="scientific">Rhodosorus marinus</name>
    <dbReference type="NCBI Taxonomy" id="101924"/>
    <lineage>
        <taxon>Eukaryota</taxon>
        <taxon>Rhodophyta</taxon>
        <taxon>Stylonematophyceae</taxon>
        <taxon>Stylonematales</taxon>
        <taxon>Stylonemataceae</taxon>
        <taxon>Rhodosorus</taxon>
    </lineage>
</organism>
<dbReference type="PANTHER" id="PTHR46403:SF1">
    <property type="entry name" value="TP53-REGULATED INHIBITOR OF APOPTOSIS 1"/>
    <property type="match status" value="1"/>
</dbReference>
<reference evidence="3 4" key="1">
    <citation type="journal article" date="2023" name="Nat. Commun.">
        <title>Origin of minicircular mitochondrial genomes in red algae.</title>
        <authorList>
            <person name="Lee Y."/>
            <person name="Cho C.H."/>
            <person name="Lee Y.M."/>
            <person name="Park S.I."/>
            <person name="Yang J.H."/>
            <person name="West J.A."/>
            <person name="Bhattacharya D."/>
            <person name="Yoon H.S."/>
        </authorList>
    </citation>
    <scope>NUCLEOTIDE SEQUENCE [LARGE SCALE GENOMIC DNA]</scope>
    <source>
        <strain evidence="3 4">CCMP1338</strain>
        <tissue evidence="3">Whole cell</tissue>
    </source>
</reference>
<dbReference type="GO" id="GO:0005634">
    <property type="term" value="C:nucleus"/>
    <property type="evidence" value="ECO:0007669"/>
    <property type="project" value="TreeGrafter"/>
</dbReference>
<evidence type="ECO:0000256" key="1">
    <source>
        <dbReference type="ARBA" id="ARBA00006196"/>
    </source>
</evidence>
<sequence>MTSKEDGFDPTKLCAEAKQKYNACFSRWYRKSFLDMGRPGSGEGVCQVEWNEYERCIKLMLKKRKLEHLLEEQAKLEARVGKDSR</sequence>
<dbReference type="AlphaFoldDB" id="A0AAV8UHL5"/>
<comment type="caution">
    <text evidence="3">The sequence shown here is derived from an EMBL/GenBank/DDBJ whole genome shotgun (WGS) entry which is preliminary data.</text>
</comment>